<evidence type="ECO:0000256" key="1">
    <source>
        <dbReference type="ARBA" id="ARBA00009884"/>
    </source>
</evidence>
<dbReference type="Gene3D" id="1.25.40.60">
    <property type="match status" value="1"/>
</dbReference>
<dbReference type="KEGG" id="lmat:92514276"/>
<dbReference type="InterPro" id="IPR043154">
    <property type="entry name" value="Sec-1-like_dom1"/>
</dbReference>
<name>A0A836GZA3_9TRYP</name>
<sequence length="691" mass="74655">MFTTSNSFMGGAGGPSIRPPGSVFAGTPGSLAARQPSGQYWLRQRQEAVLAEMIKMAVPLDEQGHLVTEPYSTAVAASAEPVITTWRLLIFDDWGRDIIAPLLKVGQLRELGVTLYLHIATDRDPVPGAPAIYFCAPTEENIARIAQDCAQSLYEWVYINFTTQIPRPQLESLAQQLSASPLESIRHIHVYDRTLSYVALENDLFSLMLSNSFPLLNKTNAKDDEIEAHVNQVVLGISHVCLSLQVLPILVHSRSGAAAEVARRLSVRLNDALNDRQLTPAPSSVLGRPLLLIVDRSSDLATALHHPFTYRGLLVEIGGMRLNKCVITTPDGKDEVLEVDPDKDDVYRENASLEFGTVGGNIEAALRRYKDEYAALAHEAPGGAVDGFADGGDGDDMSKLLASAPALAERKRYLDAHTKLAFSILSKIRSRHLDHYHGVELAILQQEGLDEEEFHNLLVNNLGTEEDRQRLYLIAYLMCAEEEEFRCVQSHEGAVSEGAADFPALAYLKHLRSWTLTPQSPSAAQPNLRQGFGWGFAQQIAKNIASSLGSKAETMLPLTKLVDALMQDGPGAVPGALGSGGAGVASASYGSPTNAVLPGGNGGASGNLRAKLLETVEAYDPRTKKSVNLREAVFSQAIVFALGGGSVAEYDNLKAWEASKPRKSVMYGCTSVVSGEDMLRQLAMLGASQNS</sequence>
<dbReference type="SUPFAM" id="SSF56815">
    <property type="entry name" value="Sec1/munc18-like (SM) proteins"/>
    <property type="match status" value="1"/>
</dbReference>
<dbReference type="GeneID" id="92514276"/>
<evidence type="ECO:0000313" key="3">
    <source>
        <dbReference type="EMBL" id="KAG5476537.1"/>
    </source>
</evidence>
<dbReference type="Pfam" id="PF00995">
    <property type="entry name" value="Sec1"/>
    <property type="match status" value="1"/>
</dbReference>
<proteinExistence type="inferred from homology"/>
<evidence type="ECO:0000256" key="2">
    <source>
        <dbReference type="SAM" id="MobiDB-lite"/>
    </source>
</evidence>
<protein>
    <recommendedName>
        <fullName evidence="5">Sec1 family transport protein</fullName>
    </recommendedName>
</protein>
<keyword evidence="4" id="KW-1185">Reference proteome</keyword>
<dbReference type="InterPro" id="IPR027482">
    <property type="entry name" value="Sec1-like_dom2"/>
</dbReference>
<dbReference type="EMBL" id="JAFEUZ010000026">
    <property type="protein sequence ID" value="KAG5476537.1"/>
    <property type="molecule type" value="Genomic_DNA"/>
</dbReference>
<comment type="caution">
    <text evidence="3">The sequence shown here is derived from an EMBL/GenBank/DDBJ whole genome shotgun (WGS) entry which is preliminary data.</text>
</comment>
<evidence type="ECO:0008006" key="5">
    <source>
        <dbReference type="Google" id="ProtNLM"/>
    </source>
</evidence>
<dbReference type="Gene3D" id="3.40.50.2060">
    <property type="match status" value="1"/>
</dbReference>
<dbReference type="Proteomes" id="UP000673552">
    <property type="component" value="Chromosome 26"/>
</dbReference>
<dbReference type="PIRSF" id="PIRSF005715">
    <property type="entry name" value="VPS45_Sec1"/>
    <property type="match status" value="1"/>
</dbReference>
<dbReference type="InterPro" id="IPR036045">
    <property type="entry name" value="Sec1-like_sf"/>
</dbReference>
<dbReference type="InterPro" id="IPR001619">
    <property type="entry name" value="Sec1-like"/>
</dbReference>
<dbReference type="PANTHER" id="PTHR11679">
    <property type="entry name" value="VESICLE PROTEIN SORTING-ASSOCIATED"/>
    <property type="match status" value="1"/>
</dbReference>
<comment type="similarity">
    <text evidence="1">Belongs to the STXBP/unc-18/SEC1 family.</text>
</comment>
<feature type="region of interest" description="Disordered" evidence="2">
    <location>
        <begin position="1"/>
        <end position="29"/>
    </location>
</feature>
<dbReference type="RefSeq" id="XP_067177995.1">
    <property type="nucleotide sequence ID" value="XM_067321764.1"/>
</dbReference>
<reference evidence="3 4" key="1">
    <citation type="submission" date="2021-03" db="EMBL/GenBank/DDBJ databases">
        <title>Leishmania (Mundinia) martiniquensis Genome sequencing and assembly.</title>
        <authorList>
            <person name="Almutairi H."/>
            <person name="Gatherer D."/>
        </authorList>
    </citation>
    <scope>NUCLEOTIDE SEQUENCE [LARGE SCALE GENOMIC DNA]</scope>
    <source>
        <strain evidence="3">LSCM1</strain>
    </source>
</reference>
<dbReference type="OrthoDB" id="10251230at2759"/>
<evidence type="ECO:0000313" key="4">
    <source>
        <dbReference type="Proteomes" id="UP000673552"/>
    </source>
</evidence>
<dbReference type="Gene3D" id="3.40.50.1910">
    <property type="match status" value="2"/>
</dbReference>
<gene>
    <name evidence="3" type="ORF">LSCM1_04251</name>
</gene>
<organism evidence="3 4">
    <name type="scientific">Leishmania martiniquensis</name>
    <dbReference type="NCBI Taxonomy" id="1580590"/>
    <lineage>
        <taxon>Eukaryota</taxon>
        <taxon>Discoba</taxon>
        <taxon>Euglenozoa</taxon>
        <taxon>Kinetoplastea</taxon>
        <taxon>Metakinetoplastina</taxon>
        <taxon>Trypanosomatida</taxon>
        <taxon>Trypanosomatidae</taxon>
        <taxon>Leishmaniinae</taxon>
        <taxon>Leishmania</taxon>
    </lineage>
</organism>
<accession>A0A836GZA3</accession>
<dbReference type="GO" id="GO:0016192">
    <property type="term" value="P:vesicle-mediated transport"/>
    <property type="evidence" value="ECO:0007669"/>
    <property type="project" value="InterPro"/>
</dbReference>
<dbReference type="AlphaFoldDB" id="A0A836GZA3"/>